<dbReference type="EMBL" id="CP002987">
    <property type="protein sequence ID" value="AFA50153.1"/>
    <property type="molecule type" value="Genomic_DNA"/>
</dbReference>
<reference evidence="2" key="1">
    <citation type="submission" date="2011-07" db="EMBL/GenBank/DDBJ databases">
        <title>Complete genome sequence of Acetobacterium woodii.</title>
        <authorList>
            <person name="Poehlein A."/>
            <person name="Schmidt S."/>
            <person name="Kaster A.-K."/>
            <person name="Goenrich M."/>
            <person name="Vollmers J."/>
            <person name="Thuermer A."/>
            <person name="Gottschalk G."/>
            <person name="Thauer R.K."/>
            <person name="Daniel R."/>
            <person name="Mueller V."/>
        </authorList>
    </citation>
    <scope>NUCLEOTIDE SEQUENCE [LARGE SCALE GENOMIC DNA]</scope>
    <source>
        <strain evidence="2">ATCC 29683 / DSM 1030 / JCM 2381 / KCTC 1655 / WB1</strain>
    </source>
</reference>
<evidence type="ECO:0000313" key="2">
    <source>
        <dbReference type="Proteomes" id="UP000007177"/>
    </source>
</evidence>
<keyword evidence="2" id="KW-1185">Reference proteome</keyword>
<dbReference type="RefSeq" id="WP_014357746.1">
    <property type="nucleotide sequence ID" value="NC_016894.1"/>
</dbReference>
<name>H6LBN0_ACEWD</name>
<dbReference type="HOGENOM" id="CLU_192136_0_0_9"/>
<dbReference type="Proteomes" id="UP000007177">
    <property type="component" value="Chromosome"/>
</dbReference>
<evidence type="ECO:0000313" key="1">
    <source>
        <dbReference type="EMBL" id="AFA50153.1"/>
    </source>
</evidence>
<dbReference type="AlphaFoldDB" id="H6LBN0"/>
<reference evidence="1 2" key="2">
    <citation type="journal article" date="2012" name="PLoS ONE">
        <title>An ancient pathway combining carbon dioxide fixation with the generation and utilization of a sodium ion gradient for ATP synthesis.</title>
        <authorList>
            <person name="Poehlein A."/>
            <person name="Schmidt S."/>
            <person name="Kaster A.K."/>
            <person name="Goenrich M."/>
            <person name="Vollmers J."/>
            <person name="Thurmer A."/>
            <person name="Bertsch J."/>
            <person name="Schuchmann K."/>
            <person name="Voigt B."/>
            <person name="Hecker M."/>
            <person name="Daniel R."/>
            <person name="Thauer R.K."/>
            <person name="Gottschalk G."/>
            <person name="Muller V."/>
        </authorList>
    </citation>
    <scope>NUCLEOTIDE SEQUENCE [LARGE SCALE GENOMIC DNA]</scope>
    <source>
        <strain evidence="2">ATCC 29683 / DSM 1030 / JCM 2381 / KCTC 1655 / WB1</strain>
    </source>
</reference>
<dbReference type="OrthoDB" id="2085531at2"/>
<proteinExistence type="predicted"/>
<accession>H6LBN0</accession>
<organism evidence="1 2">
    <name type="scientific">Acetobacterium woodii (strain ATCC 29683 / DSM 1030 / JCM 2381 / KCTC 1655 / WB1)</name>
    <dbReference type="NCBI Taxonomy" id="931626"/>
    <lineage>
        <taxon>Bacteria</taxon>
        <taxon>Bacillati</taxon>
        <taxon>Bacillota</taxon>
        <taxon>Clostridia</taxon>
        <taxon>Eubacteriales</taxon>
        <taxon>Eubacteriaceae</taxon>
        <taxon>Acetobacterium</taxon>
    </lineage>
</organism>
<dbReference type="eggNOG" id="ENOG50335K3">
    <property type="taxonomic scope" value="Bacteria"/>
</dbReference>
<dbReference type="KEGG" id="awo:Awo_c34270"/>
<gene>
    <name evidence="1" type="ordered locus">Awo_c34270</name>
</gene>
<sequence length="85" mass="9791">MILDGAEVILLSQKDHFGVIRYTDNSLKPIPVEYLAIGKYKGDKTIYLFKCNNRMEVEQDSVFETIEEAQQRAAEINKNVIWQAV</sequence>
<protein>
    <submittedName>
        <fullName evidence="1">Uncharacterized protein</fullName>
    </submittedName>
</protein>